<feature type="transmembrane region" description="Helical" evidence="8">
    <location>
        <begin position="372"/>
        <end position="390"/>
    </location>
</feature>
<evidence type="ECO:0000256" key="7">
    <source>
        <dbReference type="ARBA" id="ARBA00023136"/>
    </source>
</evidence>
<dbReference type="RefSeq" id="WP_380018568.1">
    <property type="nucleotide sequence ID" value="NZ_JBHSHD010000002.1"/>
</dbReference>
<gene>
    <name evidence="10" type="ORF">ACFO6Q_00775</name>
</gene>
<feature type="transmembrane region" description="Helical" evidence="8">
    <location>
        <begin position="78"/>
        <end position="108"/>
    </location>
</feature>
<dbReference type="PANTHER" id="PTHR33908">
    <property type="entry name" value="MANNOSYLTRANSFERASE YKCB-RELATED"/>
    <property type="match status" value="1"/>
</dbReference>
<feature type="transmembrane region" description="Helical" evidence="8">
    <location>
        <begin position="17"/>
        <end position="40"/>
    </location>
</feature>
<reference evidence="11" key="1">
    <citation type="journal article" date="2019" name="Int. J. Syst. Evol. Microbiol.">
        <title>The Global Catalogue of Microorganisms (GCM) 10K type strain sequencing project: providing services to taxonomists for standard genome sequencing and annotation.</title>
        <authorList>
            <consortium name="The Broad Institute Genomics Platform"/>
            <consortium name="The Broad Institute Genome Sequencing Center for Infectious Disease"/>
            <person name="Wu L."/>
            <person name="Ma J."/>
        </authorList>
    </citation>
    <scope>NUCLEOTIDE SEQUENCE [LARGE SCALE GENOMIC DNA]</scope>
    <source>
        <strain evidence="11">CCUG 30340</strain>
    </source>
</reference>
<evidence type="ECO:0000256" key="2">
    <source>
        <dbReference type="ARBA" id="ARBA00022475"/>
    </source>
</evidence>
<dbReference type="PANTHER" id="PTHR33908:SF11">
    <property type="entry name" value="MEMBRANE PROTEIN"/>
    <property type="match status" value="1"/>
</dbReference>
<evidence type="ECO:0000313" key="10">
    <source>
        <dbReference type="EMBL" id="MFC4818834.1"/>
    </source>
</evidence>
<dbReference type="Pfam" id="PF13231">
    <property type="entry name" value="PMT_2"/>
    <property type="match status" value="1"/>
</dbReference>
<feature type="transmembrane region" description="Helical" evidence="8">
    <location>
        <begin position="396"/>
        <end position="414"/>
    </location>
</feature>
<evidence type="ECO:0000256" key="1">
    <source>
        <dbReference type="ARBA" id="ARBA00004651"/>
    </source>
</evidence>
<evidence type="ECO:0000256" key="3">
    <source>
        <dbReference type="ARBA" id="ARBA00022676"/>
    </source>
</evidence>
<dbReference type="GO" id="GO:0016757">
    <property type="term" value="F:glycosyltransferase activity"/>
    <property type="evidence" value="ECO:0007669"/>
    <property type="project" value="UniProtKB-KW"/>
</dbReference>
<evidence type="ECO:0000313" key="11">
    <source>
        <dbReference type="Proteomes" id="UP001595886"/>
    </source>
</evidence>
<dbReference type="InterPro" id="IPR038731">
    <property type="entry name" value="RgtA/B/C-like"/>
</dbReference>
<keyword evidence="3 10" id="KW-0328">Glycosyltransferase</keyword>
<organism evidence="10 11">
    <name type="scientific">Dokdonella ginsengisoli</name>
    <dbReference type="NCBI Taxonomy" id="363846"/>
    <lineage>
        <taxon>Bacteria</taxon>
        <taxon>Pseudomonadati</taxon>
        <taxon>Pseudomonadota</taxon>
        <taxon>Gammaproteobacteria</taxon>
        <taxon>Lysobacterales</taxon>
        <taxon>Rhodanobacteraceae</taxon>
        <taxon>Dokdonella</taxon>
    </lineage>
</organism>
<keyword evidence="2" id="KW-1003">Cell membrane</keyword>
<accession>A0ABV9QQD6</accession>
<evidence type="ECO:0000259" key="9">
    <source>
        <dbReference type="Pfam" id="PF13231"/>
    </source>
</evidence>
<comment type="subcellular location">
    <subcellularLocation>
        <location evidence="1">Cell membrane</location>
        <topology evidence="1">Multi-pass membrane protein</topology>
    </subcellularLocation>
</comment>
<proteinExistence type="predicted"/>
<keyword evidence="6 8" id="KW-1133">Transmembrane helix</keyword>
<protein>
    <submittedName>
        <fullName evidence="10">Glycosyltransferase family 39 protein</fullName>
        <ecNumber evidence="10">2.4.-.-</ecNumber>
    </submittedName>
</protein>
<dbReference type="EMBL" id="JBHSHD010000002">
    <property type="protein sequence ID" value="MFC4818834.1"/>
    <property type="molecule type" value="Genomic_DNA"/>
</dbReference>
<dbReference type="EC" id="2.4.-.-" evidence="10"/>
<feature type="transmembrane region" description="Helical" evidence="8">
    <location>
        <begin position="434"/>
        <end position="454"/>
    </location>
</feature>
<keyword evidence="11" id="KW-1185">Reference proteome</keyword>
<comment type="caution">
    <text evidence="10">The sequence shown here is derived from an EMBL/GenBank/DDBJ whole genome shotgun (WGS) entry which is preliminary data.</text>
</comment>
<evidence type="ECO:0000256" key="4">
    <source>
        <dbReference type="ARBA" id="ARBA00022679"/>
    </source>
</evidence>
<feature type="transmembrane region" description="Helical" evidence="8">
    <location>
        <begin position="169"/>
        <end position="197"/>
    </location>
</feature>
<feature type="transmembrane region" description="Helical" evidence="8">
    <location>
        <begin position="204"/>
        <end position="225"/>
    </location>
</feature>
<evidence type="ECO:0000256" key="5">
    <source>
        <dbReference type="ARBA" id="ARBA00022692"/>
    </source>
</evidence>
<dbReference type="InterPro" id="IPR050297">
    <property type="entry name" value="LipidA_mod_glycosyltrf_83"/>
</dbReference>
<name>A0ABV9QQD6_9GAMM</name>
<keyword evidence="5 8" id="KW-0812">Transmembrane</keyword>
<dbReference type="Proteomes" id="UP001595886">
    <property type="component" value="Unassembled WGS sequence"/>
</dbReference>
<feature type="transmembrane region" description="Helical" evidence="8">
    <location>
        <begin position="120"/>
        <end position="139"/>
    </location>
</feature>
<keyword evidence="7 8" id="KW-0472">Membrane</keyword>
<evidence type="ECO:0000256" key="6">
    <source>
        <dbReference type="ARBA" id="ARBA00022989"/>
    </source>
</evidence>
<keyword evidence="4 10" id="KW-0808">Transferase</keyword>
<feature type="domain" description="Glycosyltransferase RgtA/B/C/D-like" evidence="9">
    <location>
        <begin position="72"/>
        <end position="225"/>
    </location>
</feature>
<sequence length="460" mass="49510">MNVAAALPALRRRNRRAAAAAFIVLFAVSQALLWSAWYAWGAKRLIGDENAYHDFALAILAGGAWMPSTIWPPLQPLLLAAVYALAGVHVLAVQLAQTALFVLCGALLRDLWRTLGGSVAAANTAAALFLLNPSIAAYSHWLWPEIPHLTLLLAAFCLLARAASGLRALAAGACVGLAILAKSLLSAFWPAFLIVFLRRERPWLVWRPAALFVVGLGLVTAPALWHGWREYGRPMIADSSVYNLWVGLTDRWRSDYVLDMGGATLPAFLDSGATPQERNAVYLEKIRALLAERGAAAVVADQLGRQYFRLFSAKTPLLSQLPGPACAGHLSVYSTPPWLTRTLTLASDAFHALILAAAAFGLAGWRRRPDRLALVAALFVAYQLALFALIHVKARFLLPLLPFLCGFAGSFLAALRARACARRFDAIALTPPRLVLGAALAGLLLFLAFAGPALDRLCAA</sequence>
<feature type="transmembrane region" description="Helical" evidence="8">
    <location>
        <begin position="343"/>
        <end position="365"/>
    </location>
</feature>
<evidence type="ECO:0000256" key="8">
    <source>
        <dbReference type="SAM" id="Phobius"/>
    </source>
</evidence>